<feature type="compositionally biased region" description="Basic and acidic residues" evidence="2">
    <location>
        <begin position="62"/>
        <end position="82"/>
    </location>
</feature>
<feature type="region of interest" description="Disordered" evidence="2">
    <location>
        <begin position="364"/>
        <end position="397"/>
    </location>
</feature>
<organism evidence="4">
    <name type="scientific">Cladocopium goreaui</name>
    <dbReference type="NCBI Taxonomy" id="2562237"/>
    <lineage>
        <taxon>Eukaryota</taxon>
        <taxon>Sar</taxon>
        <taxon>Alveolata</taxon>
        <taxon>Dinophyceae</taxon>
        <taxon>Suessiales</taxon>
        <taxon>Symbiodiniaceae</taxon>
        <taxon>Cladocopium</taxon>
    </lineage>
</organism>
<dbReference type="InterPro" id="IPR003029">
    <property type="entry name" value="S1_domain"/>
</dbReference>
<protein>
    <submittedName>
        <fullName evidence="6">30S ribosomal protein S1</fullName>
    </submittedName>
</protein>
<feature type="compositionally biased region" description="Polar residues" evidence="2">
    <location>
        <begin position="17"/>
        <end position="34"/>
    </location>
</feature>
<keyword evidence="6" id="KW-0689">Ribosomal protein</keyword>
<dbReference type="GO" id="GO:0006412">
    <property type="term" value="P:translation"/>
    <property type="evidence" value="ECO:0007669"/>
    <property type="project" value="TreeGrafter"/>
</dbReference>
<dbReference type="Pfam" id="PF00575">
    <property type="entry name" value="S1"/>
    <property type="match status" value="2"/>
</dbReference>
<gene>
    <name evidence="4" type="ORF">C1SCF055_LOCUS44249</name>
</gene>
<dbReference type="EMBL" id="CAMXCT030006771">
    <property type="protein sequence ID" value="CAL4807090.1"/>
    <property type="molecule type" value="Genomic_DNA"/>
</dbReference>
<evidence type="ECO:0000259" key="3">
    <source>
        <dbReference type="PROSITE" id="PS50126"/>
    </source>
</evidence>
<evidence type="ECO:0000313" key="5">
    <source>
        <dbReference type="EMBL" id="CAL1173153.1"/>
    </source>
</evidence>
<name>A0A9P1M5G8_9DINO</name>
<evidence type="ECO:0000313" key="7">
    <source>
        <dbReference type="Proteomes" id="UP001152797"/>
    </source>
</evidence>
<reference evidence="5" key="2">
    <citation type="submission" date="2024-04" db="EMBL/GenBank/DDBJ databases">
        <authorList>
            <person name="Chen Y."/>
            <person name="Shah S."/>
            <person name="Dougan E. K."/>
            <person name="Thang M."/>
            <person name="Chan C."/>
        </authorList>
    </citation>
    <scope>NUCLEOTIDE SEQUENCE [LARGE SCALE GENOMIC DNA]</scope>
</reference>
<dbReference type="Proteomes" id="UP001152797">
    <property type="component" value="Unassembled WGS sequence"/>
</dbReference>
<dbReference type="PROSITE" id="PS50126">
    <property type="entry name" value="S1"/>
    <property type="match status" value="2"/>
</dbReference>
<dbReference type="GO" id="GO:0005840">
    <property type="term" value="C:ribosome"/>
    <property type="evidence" value="ECO:0007669"/>
    <property type="project" value="UniProtKB-KW"/>
</dbReference>
<dbReference type="GO" id="GO:0003735">
    <property type="term" value="F:structural constituent of ribosome"/>
    <property type="evidence" value="ECO:0007669"/>
    <property type="project" value="TreeGrafter"/>
</dbReference>
<evidence type="ECO:0000256" key="2">
    <source>
        <dbReference type="SAM" id="MobiDB-lite"/>
    </source>
</evidence>
<feature type="domain" description="S1 motif" evidence="3">
    <location>
        <begin position="464"/>
        <end position="533"/>
    </location>
</feature>
<keyword evidence="7" id="KW-1185">Reference proteome</keyword>
<keyword evidence="6" id="KW-0687">Ribonucleoprotein</keyword>
<feature type="compositionally biased region" description="Low complexity" evidence="2">
    <location>
        <begin position="118"/>
        <end position="133"/>
    </location>
</feature>
<dbReference type="AlphaFoldDB" id="A0A9P1M5G8"/>
<dbReference type="InterPro" id="IPR050437">
    <property type="entry name" value="Ribos_protein_bS1-like"/>
</dbReference>
<sequence length="635" mass="69800">MELPGKVHQETSKSSKAENSLIKQSADGHSQGDSQPRDETDVRRQSTHGWEGGWEYFGRGWGKFEADYGEDPRSKPSAKDTTEPSTTTNMAWKNEAGPEQATGSESSLLPVEAQTLGASVPSSSPIASQSEAENSLIKQSADGLDSSEGNGGSSAVKVPEDQDDREIAEPEKANVKEVETVEVEGQVPKTGDDVATGDETDVRQSTHDWWDAEEGWPELNPGDFQLSPGSEQATGSESSLLPVEAQTLGASVPSSSPIASQSEVEAFCAHLTRLWPEVSATDAFVHFAGRGSDTLFAGTFTSVANSVGLPVDIFPVLSGDKSYVHLEDWLGFLEGAVQMVPEAPAHQREEEFEQRVRDLLENLEEEEDTSTESTGAANQGSEDEPSSPEEVSVQDDHSLTQRNDLQALVQELQVRLEKSEEEKIRWQREAHRQEEAATELREEMMRLMQDMKYKRIPYDKLEVGQKYHGTVKSVLDFGAIVDIGAQSHGLLHISCICKERIENIYDILSEGQQVDVWISGKREDEGKYGLTMVGLSDRRRRPPADLKPFADLPSDEWFNGVVARIVPFGAFVTVTLEDGATADGLVHVSKIKDGFVDKVQRYVSTGQDVQVRIESVDLDSNKMNLSMRAYAPSRR</sequence>
<feature type="domain" description="S1 motif" evidence="3">
    <location>
        <begin position="555"/>
        <end position="628"/>
    </location>
</feature>
<dbReference type="PANTHER" id="PTHR10724">
    <property type="entry name" value="30S RIBOSOMAL PROTEIN S1"/>
    <property type="match status" value="1"/>
</dbReference>
<dbReference type="GO" id="GO:0003729">
    <property type="term" value="F:mRNA binding"/>
    <property type="evidence" value="ECO:0007669"/>
    <property type="project" value="TreeGrafter"/>
</dbReference>
<dbReference type="InterPro" id="IPR012340">
    <property type="entry name" value="NA-bd_OB-fold"/>
</dbReference>
<dbReference type="EMBL" id="CAMXCT020006771">
    <property type="protein sequence ID" value="CAL1173153.1"/>
    <property type="molecule type" value="Genomic_DNA"/>
</dbReference>
<dbReference type="Gene3D" id="2.40.50.140">
    <property type="entry name" value="Nucleic acid-binding proteins"/>
    <property type="match status" value="2"/>
</dbReference>
<evidence type="ECO:0000313" key="6">
    <source>
        <dbReference type="EMBL" id="CAL4807090.1"/>
    </source>
</evidence>
<comment type="caution">
    <text evidence="4">The sequence shown here is derived from an EMBL/GenBank/DDBJ whole genome shotgun (WGS) entry which is preliminary data.</text>
</comment>
<feature type="compositionally biased region" description="Basic and acidic residues" evidence="2">
    <location>
        <begin position="200"/>
        <end position="210"/>
    </location>
</feature>
<keyword evidence="1" id="KW-0175">Coiled coil</keyword>
<dbReference type="EMBL" id="CAMXCT010006771">
    <property type="protein sequence ID" value="CAI4019778.1"/>
    <property type="molecule type" value="Genomic_DNA"/>
</dbReference>
<feature type="compositionally biased region" description="Polar residues" evidence="2">
    <location>
        <begin position="227"/>
        <end position="239"/>
    </location>
</feature>
<evidence type="ECO:0000256" key="1">
    <source>
        <dbReference type="SAM" id="Coils"/>
    </source>
</evidence>
<feature type="compositionally biased region" description="Basic and acidic residues" evidence="2">
    <location>
        <begin position="165"/>
        <end position="179"/>
    </location>
</feature>
<evidence type="ECO:0000313" key="4">
    <source>
        <dbReference type="EMBL" id="CAI4019778.1"/>
    </source>
</evidence>
<proteinExistence type="predicted"/>
<dbReference type="OrthoDB" id="412781at2759"/>
<accession>A0A9P1M5G8</accession>
<dbReference type="SUPFAM" id="SSF50249">
    <property type="entry name" value="Nucleic acid-binding proteins"/>
    <property type="match status" value="2"/>
</dbReference>
<feature type="compositionally biased region" description="Basic and acidic residues" evidence="2">
    <location>
        <begin position="35"/>
        <end position="44"/>
    </location>
</feature>
<reference evidence="4" key="1">
    <citation type="submission" date="2022-10" db="EMBL/GenBank/DDBJ databases">
        <authorList>
            <person name="Chen Y."/>
            <person name="Dougan E. K."/>
            <person name="Chan C."/>
            <person name="Rhodes N."/>
            <person name="Thang M."/>
        </authorList>
    </citation>
    <scope>NUCLEOTIDE SEQUENCE</scope>
</reference>
<feature type="compositionally biased region" description="Basic and acidic residues" evidence="2">
    <location>
        <begin position="1"/>
        <end position="16"/>
    </location>
</feature>
<dbReference type="SMART" id="SM00316">
    <property type="entry name" value="S1"/>
    <property type="match status" value="2"/>
</dbReference>
<feature type="coiled-coil region" evidence="1">
    <location>
        <begin position="402"/>
        <end position="450"/>
    </location>
</feature>
<feature type="region of interest" description="Disordered" evidence="2">
    <location>
        <begin position="1"/>
        <end position="240"/>
    </location>
</feature>